<dbReference type="InterPro" id="IPR009057">
    <property type="entry name" value="Homeodomain-like_sf"/>
</dbReference>
<dbReference type="PANTHER" id="PTHR47506">
    <property type="entry name" value="TRANSCRIPTIONAL REGULATORY PROTEIN"/>
    <property type="match status" value="1"/>
</dbReference>
<dbReference type="InterPro" id="IPR036271">
    <property type="entry name" value="Tet_transcr_reg_TetR-rel_C_sf"/>
</dbReference>
<organism evidence="6 7">
    <name type="scientific">Legionella fallonii LLAP-10</name>
    <dbReference type="NCBI Taxonomy" id="1212491"/>
    <lineage>
        <taxon>Bacteria</taxon>
        <taxon>Pseudomonadati</taxon>
        <taxon>Pseudomonadota</taxon>
        <taxon>Gammaproteobacteria</taxon>
        <taxon>Legionellales</taxon>
        <taxon>Legionellaceae</taxon>
        <taxon>Legionella</taxon>
    </lineage>
</organism>
<proteinExistence type="predicted"/>
<sequence>MQQRPLTEEVLDKVMNLFWGKGYFNTSIEDIIAATGLNRATLYKYGGGKDKLFIMMLKRFRQNITNHVTAPLQIKAGGIEGIKVFFSQFLELYDSINLRSRGCFLVATATEIHSHNKEVAEFIDDFYQYLKGSFRGLLLHAKNQGEVKIDIDVDKTADFLVGNLFGIMSLCRSSAPRQMFENHVFGINNFLSSLS</sequence>
<dbReference type="OrthoDB" id="270177at2"/>
<evidence type="ECO:0000256" key="3">
    <source>
        <dbReference type="ARBA" id="ARBA00023163"/>
    </source>
</evidence>
<dbReference type="Pfam" id="PF00440">
    <property type="entry name" value="TetR_N"/>
    <property type="match status" value="1"/>
</dbReference>
<dbReference type="AlphaFoldDB" id="A0A098G787"/>
<dbReference type="GO" id="GO:0003677">
    <property type="term" value="F:DNA binding"/>
    <property type="evidence" value="ECO:0007669"/>
    <property type="project" value="UniProtKB-UniRule"/>
</dbReference>
<dbReference type="Gene3D" id="1.10.357.10">
    <property type="entry name" value="Tetracycline Repressor, domain 2"/>
    <property type="match status" value="1"/>
</dbReference>
<dbReference type="HOGENOM" id="CLU_069356_28_0_6"/>
<reference evidence="7" key="1">
    <citation type="submission" date="2014-09" db="EMBL/GenBank/DDBJ databases">
        <authorList>
            <person name="Gomez-Valero L."/>
        </authorList>
    </citation>
    <scope>NUCLEOTIDE SEQUENCE [LARGE SCALE GENOMIC DNA]</scope>
    <source>
        <strain evidence="7">ATCC700992</strain>
    </source>
</reference>
<dbReference type="PANTHER" id="PTHR47506:SF10">
    <property type="entry name" value="TRANSCRIPTIONAL REGULATORY PROTEIN"/>
    <property type="match status" value="1"/>
</dbReference>
<evidence type="ECO:0000313" key="7">
    <source>
        <dbReference type="Proteomes" id="UP000032430"/>
    </source>
</evidence>
<keyword evidence="3" id="KW-0804">Transcription</keyword>
<evidence type="ECO:0000259" key="5">
    <source>
        <dbReference type="PROSITE" id="PS50977"/>
    </source>
</evidence>
<dbReference type="Proteomes" id="UP000032430">
    <property type="component" value="Chromosome I"/>
</dbReference>
<dbReference type="RefSeq" id="WP_052673973.1">
    <property type="nucleotide sequence ID" value="NZ_LN614827.1"/>
</dbReference>
<name>A0A098G787_9GAMM</name>
<dbReference type="SUPFAM" id="SSF48498">
    <property type="entry name" value="Tetracyclin repressor-like, C-terminal domain"/>
    <property type="match status" value="1"/>
</dbReference>
<dbReference type="STRING" id="1212491.LFA_2967"/>
<keyword evidence="2 4" id="KW-0238">DNA-binding</keyword>
<dbReference type="Gene3D" id="1.10.10.60">
    <property type="entry name" value="Homeodomain-like"/>
    <property type="match status" value="1"/>
</dbReference>
<evidence type="ECO:0000313" key="6">
    <source>
        <dbReference type="EMBL" id="CEG58322.1"/>
    </source>
</evidence>
<keyword evidence="1" id="KW-0805">Transcription regulation</keyword>
<feature type="domain" description="HTH tetR-type" evidence="5">
    <location>
        <begin position="4"/>
        <end position="64"/>
    </location>
</feature>
<protein>
    <submittedName>
        <fullName evidence="6">TetR family transcriptional regulator-like protein</fullName>
    </submittedName>
</protein>
<dbReference type="InterPro" id="IPR001647">
    <property type="entry name" value="HTH_TetR"/>
</dbReference>
<accession>A0A098G787</accession>
<gene>
    <name evidence="6" type="ORF">LFA_2967</name>
</gene>
<dbReference type="PROSITE" id="PS50977">
    <property type="entry name" value="HTH_TETR_2"/>
    <property type="match status" value="1"/>
</dbReference>
<dbReference type="SUPFAM" id="SSF46689">
    <property type="entry name" value="Homeodomain-like"/>
    <property type="match status" value="1"/>
</dbReference>
<evidence type="ECO:0000256" key="1">
    <source>
        <dbReference type="ARBA" id="ARBA00023015"/>
    </source>
</evidence>
<dbReference type="InterPro" id="IPR011075">
    <property type="entry name" value="TetR_C"/>
</dbReference>
<dbReference type="Pfam" id="PF16925">
    <property type="entry name" value="TetR_C_13"/>
    <property type="match status" value="1"/>
</dbReference>
<feature type="DNA-binding region" description="H-T-H motif" evidence="4">
    <location>
        <begin position="27"/>
        <end position="46"/>
    </location>
</feature>
<evidence type="ECO:0000256" key="4">
    <source>
        <dbReference type="PROSITE-ProRule" id="PRU00335"/>
    </source>
</evidence>
<keyword evidence="7" id="KW-1185">Reference proteome</keyword>
<dbReference type="KEGG" id="lfa:LFA_2967"/>
<dbReference type="EMBL" id="LN614827">
    <property type="protein sequence ID" value="CEG58322.1"/>
    <property type="molecule type" value="Genomic_DNA"/>
</dbReference>
<evidence type="ECO:0000256" key="2">
    <source>
        <dbReference type="ARBA" id="ARBA00023125"/>
    </source>
</evidence>